<dbReference type="EMBL" id="GG658170">
    <property type="protein sequence ID" value="EEO29450.1"/>
    <property type="molecule type" value="Genomic_DNA"/>
</dbReference>
<evidence type="ECO:0000313" key="2">
    <source>
        <dbReference type="EMBL" id="EEO29450.1"/>
    </source>
</evidence>
<gene>
    <name evidence="2" type="ORF">OFBG_00478</name>
</gene>
<dbReference type="SUPFAM" id="SSF51735">
    <property type="entry name" value="NAD(P)-binding Rossmann-fold domains"/>
    <property type="match status" value="1"/>
</dbReference>
<dbReference type="Gene3D" id="3.40.50.720">
    <property type="entry name" value="NAD(P)-binding Rossmann-like Domain"/>
    <property type="match status" value="1"/>
</dbReference>
<reference evidence="2 3" key="1">
    <citation type="submission" date="2009-02" db="EMBL/GenBank/DDBJ databases">
        <title>The Genome Sequence of Oxalobacter formigenes OXCC13.</title>
        <authorList>
            <consortium name="The Broad Institute Genome Sequencing Platform"/>
            <person name="Ward D."/>
            <person name="Young S.K."/>
            <person name="Kodira C.D."/>
            <person name="Zeng Q."/>
            <person name="Koehrsen M."/>
            <person name="Alvarado L."/>
            <person name="Berlin A."/>
            <person name="Borenstein D."/>
            <person name="Chen Z."/>
            <person name="Engels R."/>
            <person name="Freedman E."/>
            <person name="Gellesch M."/>
            <person name="Goldberg J."/>
            <person name="Griggs A."/>
            <person name="Gujja S."/>
            <person name="Heiman D."/>
            <person name="Hepburn T."/>
            <person name="Howarth C."/>
            <person name="Jen D."/>
            <person name="Larson L."/>
            <person name="Lewis B."/>
            <person name="Mehta T."/>
            <person name="Park D."/>
            <person name="Pearson M."/>
            <person name="Roberts A."/>
            <person name="Saif S."/>
            <person name="Shea T."/>
            <person name="Shenoy N."/>
            <person name="Sisk P."/>
            <person name="Stolte C."/>
            <person name="Sykes S."/>
            <person name="Walk T."/>
            <person name="White J."/>
            <person name="Yandava C."/>
            <person name="Allison M.J."/>
            <person name="Lander E."/>
            <person name="Nusbaum C."/>
            <person name="Galagan J."/>
            <person name="Birren B."/>
        </authorList>
    </citation>
    <scope>NUCLEOTIDE SEQUENCE [LARGE SCALE GENOMIC DNA]</scope>
    <source>
        <strain evidence="2 3">OXCC13</strain>
    </source>
</reference>
<dbReference type="PANTHER" id="PTHR43355">
    <property type="entry name" value="FLAVIN REDUCTASE (NADPH)"/>
    <property type="match status" value="1"/>
</dbReference>
<sequence length="220" mass="24196">MDKPNMRLVIFGGGGMIGRPIIEEALRRNHEVIAVDPFPDRIPIKNPNLTIIQTDVYSVDRVSELVRKADAVIVSHNPAFEQPDLFDSVLKLYPFILEGVKEAGVPRILFVGEAGTLYVEPGIMLMDTGAISGDEASGIRMLGGFYLDVLKHEHDIDWVYFSPAADIVPAPLTGSYRLGENDLIVNPDGFSLISSGDYASALMDEIDAPVHHNERFTIGY</sequence>
<dbReference type="InterPro" id="IPR036291">
    <property type="entry name" value="NAD(P)-bd_dom_sf"/>
</dbReference>
<dbReference type="InterPro" id="IPR051606">
    <property type="entry name" value="Polyketide_Oxido-like"/>
</dbReference>
<dbReference type="Proteomes" id="UP000005089">
    <property type="component" value="Unassembled WGS sequence"/>
</dbReference>
<proteinExistence type="predicted"/>
<dbReference type="eggNOG" id="COG2910">
    <property type="taxonomic scope" value="Bacteria"/>
</dbReference>
<organism evidence="2 3">
    <name type="scientific">Oxalobacter formigenes OXCC13</name>
    <dbReference type="NCBI Taxonomy" id="556269"/>
    <lineage>
        <taxon>Bacteria</taxon>
        <taxon>Pseudomonadati</taxon>
        <taxon>Pseudomonadota</taxon>
        <taxon>Betaproteobacteria</taxon>
        <taxon>Burkholderiales</taxon>
        <taxon>Oxalobacteraceae</taxon>
        <taxon>Oxalobacter</taxon>
    </lineage>
</organism>
<name>C3X8C4_OXAFO</name>
<protein>
    <recommendedName>
        <fullName evidence="1">NAD(P)-binding domain-containing protein</fullName>
    </recommendedName>
</protein>
<dbReference type="GO" id="GO:0016646">
    <property type="term" value="F:oxidoreductase activity, acting on the CH-NH group of donors, NAD or NADP as acceptor"/>
    <property type="evidence" value="ECO:0007669"/>
    <property type="project" value="TreeGrafter"/>
</dbReference>
<feature type="domain" description="NAD(P)-binding" evidence="1">
    <location>
        <begin position="12"/>
        <end position="121"/>
    </location>
</feature>
<dbReference type="HOGENOM" id="CLU_025711_3_1_4"/>
<evidence type="ECO:0000313" key="3">
    <source>
        <dbReference type="Proteomes" id="UP000005089"/>
    </source>
</evidence>
<dbReference type="STRING" id="847.BRW83_1768"/>
<keyword evidence="3" id="KW-1185">Reference proteome</keyword>
<dbReference type="InterPro" id="IPR016040">
    <property type="entry name" value="NAD(P)-bd_dom"/>
</dbReference>
<dbReference type="PANTHER" id="PTHR43355:SF2">
    <property type="entry name" value="FLAVIN REDUCTASE (NADPH)"/>
    <property type="match status" value="1"/>
</dbReference>
<accession>C3X8C4</accession>
<evidence type="ECO:0000259" key="1">
    <source>
        <dbReference type="Pfam" id="PF13460"/>
    </source>
</evidence>
<dbReference type="Pfam" id="PF13460">
    <property type="entry name" value="NAD_binding_10"/>
    <property type="match status" value="1"/>
</dbReference>
<dbReference type="AlphaFoldDB" id="C3X8C4"/>